<gene>
    <name evidence="1" type="ORF">BU23DRAFT_456308</name>
</gene>
<accession>A0A6A5VGG6</accession>
<sequence>MPTFFDLPRELRDLLYEEVLLWQRPRPELAGEKFMVYDRNRRFKKVYEPQSSLRGEFGCAYALEHPPSTCASFLACNRQIYAEMKETMQRLGKKGLVNVRLDCIAEDESFHYFTWLGVPLVRTTMSGRQRDSKNGYFPEWIEDWVRYLSCPLRLLNPSLSAVDCIARHSFTTQIARLWIDIRIVGDRSNKWRRNSSPPDRTGWAICAALKRLFDKGPYLPAERDQPSTMILTVEELVLNVVPPPPTPALYSPTGVAQPKLTVAKELVNVWSKIWAGDEFKGIFYAGLLERIGWLRVCVGGEMFRVRELSGVLERGQKERRRIAERGTSW</sequence>
<protein>
    <submittedName>
        <fullName evidence="1">Uncharacterized protein</fullName>
    </submittedName>
</protein>
<dbReference type="AlphaFoldDB" id="A0A6A5VGG6"/>
<dbReference type="EMBL" id="ML976667">
    <property type="protein sequence ID" value="KAF1976251.1"/>
    <property type="molecule type" value="Genomic_DNA"/>
</dbReference>
<dbReference type="OrthoDB" id="2823490at2759"/>
<organism evidence="1 2">
    <name type="scientific">Bimuria novae-zelandiae CBS 107.79</name>
    <dbReference type="NCBI Taxonomy" id="1447943"/>
    <lineage>
        <taxon>Eukaryota</taxon>
        <taxon>Fungi</taxon>
        <taxon>Dikarya</taxon>
        <taxon>Ascomycota</taxon>
        <taxon>Pezizomycotina</taxon>
        <taxon>Dothideomycetes</taxon>
        <taxon>Pleosporomycetidae</taxon>
        <taxon>Pleosporales</taxon>
        <taxon>Massarineae</taxon>
        <taxon>Didymosphaeriaceae</taxon>
        <taxon>Bimuria</taxon>
    </lineage>
</organism>
<evidence type="ECO:0000313" key="1">
    <source>
        <dbReference type="EMBL" id="KAF1976251.1"/>
    </source>
</evidence>
<name>A0A6A5VGG6_9PLEO</name>
<reference evidence="1" key="1">
    <citation type="journal article" date="2020" name="Stud. Mycol.">
        <title>101 Dothideomycetes genomes: a test case for predicting lifestyles and emergence of pathogens.</title>
        <authorList>
            <person name="Haridas S."/>
            <person name="Albert R."/>
            <person name="Binder M."/>
            <person name="Bloem J."/>
            <person name="Labutti K."/>
            <person name="Salamov A."/>
            <person name="Andreopoulos B."/>
            <person name="Baker S."/>
            <person name="Barry K."/>
            <person name="Bills G."/>
            <person name="Bluhm B."/>
            <person name="Cannon C."/>
            <person name="Castanera R."/>
            <person name="Culley D."/>
            <person name="Daum C."/>
            <person name="Ezra D."/>
            <person name="Gonzalez J."/>
            <person name="Henrissat B."/>
            <person name="Kuo A."/>
            <person name="Liang C."/>
            <person name="Lipzen A."/>
            <person name="Lutzoni F."/>
            <person name="Magnuson J."/>
            <person name="Mondo S."/>
            <person name="Nolan M."/>
            <person name="Ohm R."/>
            <person name="Pangilinan J."/>
            <person name="Park H.-J."/>
            <person name="Ramirez L."/>
            <person name="Alfaro M."/>
            <person name="Sun H."/>
            <person name="Tritt A."/>
            <person name="Yoshinaga Y."/>
            <person name="Zwiers L.-H."/>
            <person name="Turgeon B."/>
            <person name="Goodwin S."/>
            <person name="Spatafora J."/>
            <person name="Crous P."/>
            <person name="Grigoriev I."/>
        </authorList>
    </citation>
    <scope>NUCLEOTIDE SEQUENCE</scope>
    <source>
        <strain evidence="1">CBS 107.79</strain>
    </source>
</reference>
<dbReference type="Proteomes" id="UP000800036">
    <property type="component" value="Unassembled WGS sequence"/>
</dbReference>
<keyword evidence="2" id="KW-1185">Reference proteome</keyword>
<evidence type="ECO:0000313" key="2">
    <source>
        <dbReference type="Proteomes" id="UP000800036"/>
    </source>
</evidence>
<proteinExistence type="predicted"/>